<comment type="similarity">
    <text evidence="2">Belongs to the UPF0324 family.</text>
</comment>
<evidence type="ECO:0000256" key="6">
    <source>
        <dbReference type="ARBA" id="ARBA00023136"/>
    </source>
</evidence>
<dbReference type="EMBL" id="CP013002">
    <property type="protein sequence ID" value="ALL15241.1"/>
    <property type="molecule type" value="Genomic_DNA"/>
</dbReference>
<evidence type="ECO:0000313" key="9">
    <source>
        <dbReference type="Proteomes" id="UP000056905"/>
    </source>
</evidence>
<protein>
    <recommendedName>
        <fullName evidence="10">Sulfate exporter family transporter</fullName>
    </recommendedName>
</protein>
<keyword evidence="6 7" id="KW-0472">Membrane</keyword>
<accession>A0A0P0P4G1</accession>
<dbReference type="KEGG" id="chq:AQ619_06895"/>
<evidence type="ECO:0000256" key="3">
    <source>
        <dbReference type="ARBA" id="ARBA00022475"/>
    </source>
</evidence>
<sequence length="327" mass="33600">MQKGSIYVPGLVVAILATLAATYVSDHYGAPLTLMCLLFGLSMSFLADDKRLEPGLTIASRTLLRWGIVLVATRITFSQILQLGPAALLAVIAIVAITLGSGVFLARRLGFTAAFGALCGGAVAICGASAAMAFSSLLGERRTSQAQLTLVLVGISAMSALAMTVYPILARHLHLSDVQAGFLLGASIHDVAQALGAGYSFSQAAGENAAIVKLTRVALLAPAMMVVAIFLPKDPDAKVTSPILPWFVIGFFGLAAVNSFGLIPPVLAEGSSKTAGALLACAVTATGIRSNMKSLTQNGLKPLLVIVITTLIALGLSILAAKFLIPG</sequence>
<keyword evidence="5 7" id="KW-1133">Transmembrane helix</keyword>
<feature type="transmembrane region" description="Helical" evidence="7">
    <location>
        <begin position="30"/>
        <end position="47"/>
    </location>
</feature>
<dbReference type="Proteomes" id="UP000056905">
    <property type="component" value="Chromosome"/>
</dbReference>
<gene>
    <name evidence="8" type="ORF">AQ619_06895</name>
</gene>
<evidence type="ECO:0000256" key="7">
    <source>
        <dbReference type="SAM" id="Phobius"/>
    </source>
</evidence>
<dbReference type="GO" id="GO:0005886">
    <property type="term" value="C:plasma membrane"/>
    <property type="evidence" value="ECO:0007669"/>
    <property type="project" value="UniProtKB-SubCell"/>
</dbReference>
<feature type="transmembrane region" description="Helical" evidence="7">
    <location>
        <begin position="87"/>
        <end position="106"/>
    </location>
</feature>
<dbReference type="PANTHER" id="PTHR30106">
    <property type="entry name" value="INNER MEMBRANE PROTEIN YEIH-RELATED"/>
    <property type="match status" value="1"/>
</dbReference>
<evidence type="ECO:0000313" key="8">
    <source>
        <dbReference type="EMBL" id="ALL15241.1"/>
    </source>
</evidence>
<evidence type="ECO:0000256" key="1">
    <source>
        <dbReference type="ARBA" id="ARBA00004651"/>
    </source>
</evidence>
<feature type="transmembrane region" description="Helical" evidence="7">
    <location>
        <begin position="113"/>
        <end position="134"/>
    </location>
</feature>
<evidence type="ECO:0008006" key="10">
    <source>
        <dbReference type="Google" id="ProtNLM"/>
    </source>
</evidence>
<dbReference type="Pfam" id="PF03601">
    <property type="entry name" value="Cons_hypoth698"/>
    <property type="match status" value="1"/>
</dbReference>
<name>A0A0P0P4G1_9CAUL</name>
<feature type="transmembrane region" description="Helical" evidence="7">
    <location>
        <begin position="243"/>
        <end position="263"/>
    </location>
</feature>
<proteinExistence type="inferred from homology"/>
<evidence type="ECO:0000256" key="2">
    <source>
        <dbReference type="ARBA" id="ARBA00007977"/>
    </source>
</evidence>
<dbReference type="PANTHER" id="PTHR30106:SF2">
    <property type="entry name" value="UPF0324 INNER MEMBRANE PROTEIN YEIH"/>
    <property type="match status" value="1"/>
</dbReference>
<keyword evidence="9" id="KW-1185">Reference proteome</keyword>
<keyword evidence="4 7" id="KW-0812">Transmembrane</keyword>
<comment type="subcellular location">
    <subcellularLocation>
        <location evidence="1">Cell membrane</location>
        <topology evidence="1">Multi-pass membrane protein</topology>
    </subcellularLocation>
</comment>
<feature type="transmembrane region" description="Helical" evidence="7">
    <location>
        <begin position="214"/>
        <end position="231"/>
    </location>
</feature>
<dbReference type="OrthoDB" id="5393513at2"/>
<evidence type="ECO:0000256" key="4">
    <source>
        <dbReference type="ARBA" id="ARBA00022692"/>
    </source>
</evidence>
<feature type="transmembrane region" description="Helical" evidence="7">
    <location>
        <begin position="7"/>
        <end position="24"/>
    </location>
</feature>
<keyword evidence="3" id="KW-1003">Cell membrane</keyword>
<feature type="transmembrane region" description="Helical" evidence="7">
    <location>
        <begin position="181"/>
        <end position="202"/>
    </location>
</feature>
<dbReference type="AlphaFoldDB" id="A0A0P0P4G1"/>
<evidence type="ECO:0000256" key="5">
    <source>
        <dbReference type="ARBA" id="ARBA00022989"/>
    </source>
</evidence>
<feature type="transmembrane region" description="Helical" evidence="7">
    <location>
        <begin position="146"/>
        <end position="169"/>
    </location>
</feature>
<reference evidence="8 9" key="1">
    <citation type="submission" date="2015-10" db="EMBL/GenBank/DDBJ databases">
        <title>Conservation of the essential genome among Caulobacter and Brevundimonas species.</title>
        <authorList>
            <person name="Scott D."/>
            <person name="Ely B."/>
        </authorList>
    </citation>
    <scope>NUCLEOTIDE SEQUENCE [LARGE SCALE GENOMIC DNA]</scope>
    <source>
        <strain evidence="8 9">CB4</strain>
    </source>
</reference>
<dbReference type="InterPro" id="IPR018383">
    <property type="entry name" value="UPF0324_pro"/>
</dbReference>
<feature type="transmembrane region" description="Helical" evidence="7">
    <location>
        <begin position="303"/>
        <end position="325"/>
    </location>
</feature>
<organism evidence="8 9">
    <name type="scientific">Caulobacter henricii</name>
    <dbReference type="NCBI Taxonomy" id="69395"/>
    <lineage>
        <taxon>Bacteria</taxon>
        <taxon>Pseudomonadati</taxon>
        <taxon>Pseudomonadota</taxon>
        <taxon>Alphaproteobacteria</taxon>
        <taxon>Caulobacterales</taxon>
        <taxon>Caulobacteraceae</taxon>
        <taxon>Caulobacter</taxon>
    </lineage>
</organism>